<feature type="transmembrane region" description="Helical" evidence="1">
    <location>
        <begin position="152"/>
        <end position="168"/>
    </location>
</feature>
<evidence type="ECO:0008006" key="6">
    <source>
        <dbReference type="Google" id="ProtNLM"/>
    </source>
</evidence>
<feature type="transmembrane region" description="Helical" evidence="1">
    <location>
        <begin position="398"/>
        <end position="417"/>
    </location>
</feature>
<dbReference type="STRING" id="1798480.A2851_03575"/>
<feature type="transmembrane region" description="Helical" evidence="1">
    <location>
        <begin position="271"/>
        <end position="290"/>
    </location>
</feature>
<dbReference type="EMBL" id="MFKT01000004">
    <property type="protein sequence ID" value="OGG54101.1"/>
    <property type="molecule type" value="Genomic_DNA"/>
</dbReference>
<reference evidence="4 5" key="1">
    <citation type="journal article" date="2016" name="Nat. Commun.">
        <title>Thousands of microbial genomes shed light on interconnected biogeochemical processes in an aquifer system.</title>
        <authorList>
            <person name="Anantharaman K."/>
            <person name="Brown C.T."/>
            <person name="Hug L.A."/>
            <person name="Sharon I."/>
            <person name="Castelle C.J."/>
            <person name="Probst A.J."/>
            <person name="Thomas B.C."/>
            <person name="Singh A."/>
            <person name="Wilkins M.J."/>
            <person name="Karaoz U."/>
            <person name="Brodie E.L."/>
            <person name="Williams K.H."/>
            <person name="Hubbard S.S."/>
            <person name="Banfield J.F."/>
        </authorList>
    </citation>
    <scope>NUCLEOTIDE SEQUENCE [LARGE SCALE GENOMIC DNA]</scope>
</reference>
<comment type="caution">
    <text evidence="4">The sequence shown here is derived from an EMBL/GenBank/DDBJ whole genome shotgun (WGS) entry which is preliminary data.</text>
</comment>
<feature type="domain" description="Acyltransferase 3" evidence="2">
    <location>
        <begin position="14"/>
        <end position="380"/>
    </location>
</feature>
<evidence type="ECO:0000259" key="2">
    <source>
        <dbReference type="Pfam" id="PF01757"/>
    </source>
</evidence>
<feature type="transmembrane region" description="Helical" evidence="1">
    <location>
        <begin position="241"/>
        <end position="264"/>
    </location>
</feature>
<feature type="transmembrane region" description="Helical" evidence="1">
    <location>
        <begin position="325"/>
        <end position="344"/>
    </location>
</feature>
<dbReference type="GO" id="GO:0009103">
    <property type="term" value="P:lipopolysaccharide biosynthetic process"/>
    <property type="evidence" value="ECO:0007669"/>
    <property type="project" value="TreeGrafter"/>
</dbReference>
<gene>
    <name evidence="4" type="ORF">A2851_03575</name>
</gene>
<feature type="transmembrane region" description="Helical" evidence="1">
    <location>
        <begin position="296"/>
        <end position="313"/>
    </location>
</feature>
<feature type="transmembrane region" description="Helical" evidence="1">
    <location>
        <begin position="81"/>
        <end position="102"/>
    </location>
</feature>
<dbReference type="Proteomes" id="UP000176863">
    <property type="component" value="Unassembled WGS sequence"/>
</dbReference>
<dbReference type="PANTHER" id="PTHR23028:SF53">
    <property type="entry name" value="ACYL_TRANSF_3 DOMAIN-CONTAINING PROTEIN"/>
    <property type="match status" value="1"/>
</dbReference>
<protein>
    <recommendedName>
        <fullName evidence="6">Acyltransferase</fullName>
    </recommendedName>
</protein>
<evidence type="ECO:0000313" key="4">
    <source>
        <dbReference type="EMBL" id="OGG54101.1"/>
    </source>
</evidence>
<keyword evidence="1" id="KW-0472">Membrane</keyword>
<keyword evidence="1" id="KW-1133">Transmembrane helix</keyword>
<accession>A0A1F6CYI4</accession>
<dbReference type="Pfam" id="PF19040">
    <property type="entry name" value="SGNH"/>
    <property type="match status" value="1"/>
</dbReference>
<evidence type="ECO:0000256" key="1">
    <source>
        <dbReference type="SAM" id="Phobius"/>
    </source>
</evidence>
<dbReference type="GO" id="GO:0016747">
    <property type="term" value="F:acyltransferase activity, transferring groups other than amino-acyl groups"/>
    <property type="evidence" value="ECO:0007669"/>
    <property type="project" value="InterPro"/>
</dbReference>
<feature type="transmembrane region" description="Helical" evidence="1">
    <location>
        <begin position="195"/>
        <end position="214"/>
    </location>
</feature>
<dbReference type="Pfam" id="PF01757">
    <property type="entry name" value="Acyl_transf_3"/>
    <property type="match status" value="1"/>
</dbReference>
<dbReference type="InterPro" id="IPR050879">
    <property type="entry name" value="Acyltransferase_3"/>
</dbReference>
<dbReference type="InterPro" id="IPR002656">
    <property type="entry name" value="Acyl_transf_3_dom"/>
</dbReference>
<name>A0A1F6CYI4_9BACT</name>
<evidence type="ECO:0000259" key="3">
    <source>
        <dbReference type="Pfam" id="PF19040"/>
    </source>
</evidence>
<dbReference type="AlphaFoldDB" id="A0A1F6CYI4"/>
<keyword evidence="1" id="KW-0812">Transmembrane</keyword>
<dbReference type="PANTHER" id="PTHR23028">
    <property type="entry name" value="ACETYLTRANSFERASE"/>
    <property type="match status" value="1"/>
</dbReference>
<organism evidence="4 5">
    <name type="scientific">Candidatus Kaiserbacteria bacterium RIFCSPHIGHO2_01_FULL_53_29</name>
    <dbReference type="NCBI Taxonomy" id="1798480"/>
    <lineage>
        <taxon>Bacteria</taxon>
        <taxon>Candidatus Kaiseribacteriota</taxon>
    </lineage>
</organism>
<feature type="transmembrane region" description="Helical" evidence="1">
    <location>
        <begin position="364"/>
        <end position="383"/>
    </location>
</feature>
<sequence length="724" mass="79945">MTNSNDTNKIPYRPYIDGLRGIAVIAVVLYHAKLLSVTGGFIGVDVFFVISGFLITSIIVRDLKAGTFSLLGFWERRVRRILPALFVVMLCSIIAASVLVLYPPDYHHFGSTVIAQSVFTSNILFMLGDNYFDQSSRYSPLLHTWSLSVEEQFYVLFPFIVILCIWLVRRSRIILPLQFWWVRIRSSDPWEGRRILLTSIIVLGVASFLANIWLVDVAPSSAFSIPFFPARVFSNTTQASAGFYLLTTRAWELALGIVVALSAVRFRSPTLAEAAALAGIAAIGASAFLFNDATLFPGFAALLPTLGAVAIIVANESYRTSTGALLSYSALVSVGLISYSLYLWHWPLFVFANLGVPAPLSKVGMAGLIAVAVVISWLSYRFVETPIREKTIIPTRKAAFLFGFAAMALLALSGLLIQNSILELTERIPPAAKKVLLASDGNVPWGGECFQILDDEENGEMCRIGDRSRAVKWQFVVWGDSHADALSPLFDALGRDYGAQGVVFDNARCVPIEGVHQTPPATGCEEVKTLALRYIRENDIKHVILVARWSYYVTGGRYGVRAAFITDSDRVSTSPRDARMVFERNLIPMVQQLLREGREITIVEQVPEQFNFNTRDVFYRAVHFGQGVQFQRISTKDHQAYQALSNSVIDDLATLPGVHVIDPTAILCKKGGFCGLESAGKFIYRDEDHLSTAGAMTLKPLLVPIFENMRPAPASFLKPTPDGS</sequence>
<feature type="domain" description="SGNH" evidence="3">
    <location>
        <begin position="455"/>
        <end position="703"/>
    </location>
</feature>
<dbReference type="GO" id="GO:0016020">
    <property type="term" value="C:membrane"/>
    <property type="evidence" value="ECO:0007669"/>
    <property type="project" value="TreeGrafter"/>
</dbReference>
<dbReference type="InterPro" id="IPR043968">
    <property type="entry name" value="SGNH"/>
</dbReference>
<feature type="transmembrane region" description="Helical" evidence="1">
    <location>
        <begin position="38"/>
        <end position="60"/>
    </location>
</feature>
<evidence type="ECO:0000313" key="5">
    <source>
        <dbReference type="Proteomes" id="UP000176863"/>
    </source>
</evidence>
<proteinExistence type="predicted"/>